<evidence type="ECO:0000256" key="7">
    <source>
        <dbReference type="ARBA" id="ARBA00023239"/>
    </source>
</evidence>
<keyword evidence="9" id="KW-0511">Multifunctional enzyme</keyword>
<dbReference type="CDD" id="cd00056">
    <property type="entry name" value="ENDO3c"/>
    <property type="match status" value="1"/>
</dbReference>
<comment type="catalytic activity">
    <reaction evidence="11">
        <text>2'-deoxyribonucleotide-(2'-deoxyribose 5'-phosphate)-2'-deoxyribonucleotide-DNA = a 3'-end 2'-deoxyribonucleotide-(2,3-dehydro-2,3-deoxyribose 5'-phosphate)-DNA + a 5'-end 5'-phospho-2'-deoxyribonucleoside-DNA + H(+)</text>
        <dbReference type="Rhea" id="RHEA:66592"/>
        <dbReference type="Rhea" id="RHEA-COMP:13180"/>
        <dbReference type="Rhea" id="RHEA-COMP:16897"/>
        <dbReference type="Rhea" id="RHEA-COMP:17067"/>
        <dbReference type="ChEBI" id="CHEBI:15378"/>
        <dbReference type="ChEBI" id="CHEBI:136412"/>
        <dbReference type="ChEBI" id="CHEBI:157695"/>
        <dbReference type="ChEBI" id="CHEBI:167181"/>
        <dbReference type="EC" id="4.2.99.18"/>
    </reaction>
</comment>
<dbReference type="FunFam" id="1.10.1670.10:FF:000005">
    <property type="entry name" value="N-glycosylase/DNA lyase OGG1"/>
    <property type="match status" value="1"/>
</dbReference>
<evidence type="ECO:0000256" key="4">
    <source>
        <dbReference type="ARBA" id="ARBA00022763"/>
    </source>
</evidence>
<evidence type="ECO:0000256" key="11">
    <source>
        <dbReference type="ARBA" id="ARBA00044632"/>
    </source>
</evidence>
<feature type="domain" description="HhH-GPD" evidence="14">
    <location>
        <begin position="161"/>
        <end position="333"/>
    </location>
</feature>
<evidence type="ECO:0000256" key="1">
    <source>
        <dbReference type="ARBA" id="ARBA00004123"/>
    </source>
</evidence>
<evidence type="ECO:0000256" key="6">
    <source>
        <dbReference type="ARBA" id="ARBA00023204"/>
    </source>
</evidence>
<gene>
    <name evidence="15" type="primary">RvY_01148-1</name>
    <name evidence="15" type="synonym">RvY_01148.1</name>
    <name evidence="15" type="ORF">RvY_01148</name>
</gene>
<keyword evidence="8" id="KW-0539">Nucleus</keyword>
<dbReference type="GO" id="GO:0006285">
    <property type="term" value="P:base-excision repair, AP site formation"/>
    <property type="evidence" value="ECO:0007669"/>
    <property type="project" value="TreeGrafter"/>
</dbReference>
<dbReference type="GO" id="GO:0005634">
    <property type="term" value="C:nucleus"/>
    <property type="evidence" value="ECO:0007669"/>
    <property type="project" value="UniProtKB-SubCell"/>
</dbReference>
<comment type="caution">
    <text evidence="15">The sequence shown here is derived from an EMBL/GenBank/DDBJ whole genome shotgun (WGS) entry which is preliminary data.</text>
</comment>
<dbReference type="SUPFAM" id="SSF55945">
    <property type="entry name" value="TATA-box binding protein-like"/>
    <property type="match status" value="1"/>
</dbReference>
<dbReference type="EC" id="4.2.99.18" evidence="3"/>
<dbReference type="Pfam" id="PF07934">
    <property type="entry name" value="OGG_N"/>
    <property type="match status" value="1"/>
</dbReference>
<dbReference type="InterPro" id="IPR011257">
    <property type="entry name" value="DNA_glycosylase"/>
</dbReference>
<dbReference type="Pfam" id="PF00730">
    <property type="entry name" value="HhH-GPD"/>
    <property type="match status" value="1"/>
</dbReference>
<dbReference type="OrthoDB" id="238681at2759"/>
<evidence type="ECO:0000259" key="14">
    <source>
        <dbReference type="SMART" id="SM00478"/>
    </source>
</evidence>
<dbReference type="GO" id="GO:0034039">
    <property type="term" value="F:8-oxo-7,8-dihydroguanine DNA N-glycosylase activity"/>
    <property type="evidence" value="ECO:0007669"/>
    <property type="project" value="TreeGrafter"/>
</dbReference>
<dbReference type="PANTHER" id="PTHR10242">
    <property type="entry name" value="8-OXOGUANINE DNA GLYCOSYLASE"/>
    <property type="match status" value="1"/>
</dbReference>
<dbReference type="PANTHER" id="PTHR10242:SF2">
    <property type="entry name" value="N-GLYCOSYLASE_DNA LYASE"/>
    <property type="match status" value="1"/>
</dbReference>
<feature type="region of interest" description="Disordered" evidence="13">
    <location>
        <begin position="342"/>
        <end position="384"/>
    </location>
</feature>
<comment type="similarity">
    <text evidence="2">Belongs to the type-1 OGG1 family.</text>
</comment>
<evidence type="ECO:0000256" key="10">
    <source>
        <dbReference type="ARBA" id="ARBA00023295"/>
    </source>
</evidence>
<keyword evidence="16" id="KW-1185">Reference proteome</keyword>
<dbReference type="AlphaFoldDB" id="A0A1D1UG70"/>
<proteinExistence type="inferred from homology"/>
<dbReference type="Proteomes" id="UP000186922">
    <property type="component" value="Unassembled WGS sequence"/>
</dbReference>
<dbReference type="EMBL" id="BDGG01000001">
    <property type="protein sequence ID" value="GAU88451.1"/>
    <property type="molecule type" value="Genomic_DNA"/>
</dbReference>
<evidence type="ECO:0000256" key="8">
    <source>
        <dbReference type="ARBA" id="ARBA00023242"/>
    </source>
</evidence>
<name>A0A1D1UG70_RAMVA</name>
<evidence type="ECO:0000256" key="13">
    <source>
        <dbReference type="SAM" id="MobiDB-lite"/>
    </source>
</evidence>
<evidence type="ECO:0000313" key="15">
    <source>
        <dbReference type="EMBL" id="GAU88451.1"/>
    </source>
</evidence>
<keyword evidence="5" id="KW-0378">Hydrolase</keyword>
<organism evidence="15 16">
    <name type="scientific">Ramazzottius varieornatus</name>
    <name type="common">Water bear</name>
    <name type="synonym">Tardigrade</name>
    <dbReference type="NCBI Taxonomy" id="947166"/>
    <lineage>
        <taxon>Eukaryota</taxon>
        <taxon>Metazoa</taxon>
        <taxon>Ecdysozoa</taxon>
        <taxon>Tardigrada</taxon>
        <taxon>Eutardigrada</taxon>
        <taxon>Parachela</taxon>
        <taxon>Hypsibioidea</taxon>
        <taxon>Ramazzottiidae</taxon>
        <taxon>Ramazzottius</taxon>
    </lineage>
</organism>
<dbReference type="GO" id="GO:0003684">
    <property type="term" value="F:damaged DNA binding"/>
    <property type="evidence" value="ECO:0007669"/>
    <property type="project" value="InterPro"/>
</dbReference>
<dbReference type="SMART" id="SM00478">
    <property type="entry name" value="ENDO3c"/>
    <property type="match status" value="1"/>
</dbReference>
<keyword evidence="6" id="KW-0234">DNA repair</keyword>
<evidence type="ECO:0000313" key="16">
    <source>
        <dbReference type="Proteomes" id="UP000186922"/>
    </source>
</evidence>
<dbReference type="InterPro" id="IPR012904">
    <property type="entry name" value="OGG_N"/>
</dbReference>
<comment type="subcellular location">
    <subcellularLocation>
        <location evidence="1">Nucleus</location>
    </subcellularLocation>
</comment>
<dbReference type="STRING" id="947166.A0A1D1UG70"/>
<evidence type="ECO:0000256" key="12">
    <source>
        <dbReference type="ARBA" id="ARBA00073127"/>
    </source>
</evidence>
<dbReference type="GO" id="GO:0006289">
    <property type="term" value="P:nucleotide-excision repair"/>
    <property type="evidence" value="ECO:0007669"/>
    <property type="project" value="InterPro"/>
</dbReference>
<dbReference type="InterPro" id="IPR023170">
    <property type="entry name" value="HhH_base_excis_C"/>
</dbReference>
<keyword evidence="4" id="KW-0227">DNA damage</keyword>
<dbReference type="SUPFAM" id="SSF48150">
    <property type="entry name" value="DNA-glycosylase"/>
    <property type="match status" value="1"/>
</dbReference>
<keyword evidence="7" id="KW-0456">Lyase</keyword>
<sequence length="384" mass="43011">MALDVYAGGTLLTIATRPEEVKLDYVLAGGQTFRWNKTTTGHWIGVIQENVWRLKQTDVSIECEILPLPSPEKDEEIIQSLLDAGQLKKKSMENNPHKATIARKTLYSSIFRKYFGLNDSLVDCYKKWSRLDERFKTVAASYPGIRVLNQDFIENLFSFLCSSNNNVTRIQQMVGKMCSKFGRPLCVLDGMVYSCFPEVSKLAEESSEVELRKLGFGYRAAFVQKSAQFILQNSEWMDQVQKADYPTAKSLLMQLPGIGAKVADCICLMSLGHSGAVPVDTHVFALTSEHYMPALRGMKSVTPAVYDTIGDFYRKKFGDKAGWAHSVLFTAHLAKFRNKVESVPEYSTSEKSDKKIIKPAPKTAEPQAKKKKPTVPTPTAPLVK</sequence>
<evidence type="ECO:0000256" key="9">
    <source>
        <dbReference type="ARBA" id="ARBA00023268"/>
    </source>
</evidence>
<evidence type="ECO:0000256" key="2">
    <source>
        <dbReference type="ARBA" id="ARBA00010679"/>
    </source>
</evidence>
<feature type="compositionally biased region" description="Pro residues" evidence="13">
    <location>
        <begin position="375"/>
        <end position="384"/>
    </location>
</feature>
<protein>
    <recommendedName>
        <fullName evidence="12">N-glycosylase/DNA lyase</fullName>
        <ecNumber evidence="3">4.2.99.18</ecNumber>
    </recommendedName>
</protein>
<feature type="compositionally biased region" description="Basic and acidic residues" evidence="13">
    <location>
        <begin position="342"/>
        <end position="356"/>
    </location>
</feature>
<accession>A0A1D1UG70</accession>
<dbReference type="InterPro" id="IPR003265">
    <property type="entry name" value="HhH-GPD_domain"/>
</dbReference>
<evidence type="ECO:0000256" key="5">
    <source>
        <dbReference type="ARBA" id="ARBA00022801"/>
    </source>
</evidence>
<dbReference type="GO" id="GO:0140078">
    <property type="term" value="F:class I DNA-(apurinic or apyrimidinic site) endonuclease activity"/>
    <property type="evidence" value="ECO:0007669"/>
    <property type="project" value="UniProtKB-EC"/>
</dbReference>
<dbReference type="InterPro" id="IPR052054">
    <property type="entry name" value="Oxidative_DNA_repair_enzyme"/>
</dbReference>
<dbReference type="Gene3D" id="1.10.1670.10">
    <property type="entry name" value="Helix-hairpin-Helix base-excision DNA repair enzymes (C-terminal)"/>
    <property type="match status" value="1"/>
</dbReference>
<dbReference type="Gene3D" id="1.10.340.30">
    <property type="entry name" value="Hypothetical protein, domain 2"/>
    <property type="match status" value="1"/>
</dbReference>
<dbReference type="Gene3D" id="3.30.310.40">
    <property type="match status" value="1"/>
</dbReference>
<keyword evidence="10" id="KW-0326">Glycosidase</keyword>
<reference evidence="15 16" key="1">
    <citation type="journal article" date="2016" name="Nat. Commun.">
        <title>Extremotolerant tardigrade genome and improved radiotolerance of human cultured cells by tardigrade-unique protein.</title>
        <authorList>
            <person name="Hashimoto T."/>
            <person name="Horikawa D.D."/>
            <person name="Saito Y."/>
            <person name="Kuwahara H."/>
            <person name="Kozuka-Hata H."/>
            <person name="Shin-I T."/>
            <person name="Minakuchi Y."/>
            <person name="Ohishi K."/>
            <person name="Motoyama A."/>
            <person name="Aizu T."/>
            <person name="Enomoto A."/>
            <person name="Kondo K."/>
            <person name="Tanaka S."/>
            <person name="Hara Y."/>
            <person name="Koshikawa S."/>
            <person name="Sagara H."/>
            <person name="Miura T."/>
            <person name="Yokobori S."/>
            <person name="Miyagawa K."/>
            <person name="Suzuki Y."/>
            <person name="Kubo T."/>
            <person name="Oyama M."/>
            <person name="Kohara Y."/>
            <person name="Fujiyama A."/>
            <person name="Arakawa K."/>
            <person name="Katayama T."/>
            <person name="Toyoda A."/>
            <person name="Kunieda T."/>
        </authorList>
    </citation>
    <scope>NUCLEOTIDE SEQUENCE [LARGE SCALE GENOMIC DNA]</scope>
    <source>
        <strain evidence="15 16">YOKOZUNA-1</strain>
    </source>
</reference>
<evidence type="ECO:0000256" key="3">
    <source>
        <dbReference type="ARBA" id="ARBA00012720"/>
    </source>
</evidence>